<feature type="domain" description="Ubiquitin-like protease family profile" evidence="5">
    <location>
        <begin position="143"/>
        <end position="262"/>
    </location>
</feature>
<dbReference type="PANTHER" id="PTHR33022">
    <property type="entry name" value="DUF1985 DOMAIN-CONTAINING PROTEIN"/>
    <property type="match status" value="1"/>
</dbReference>
<sequence length="296" mass="33791">MSLLLQALSQSGEKDDEYGEKECFKREEPNANSPFTKELVKTFSIDCYPVRMQYDGATDLTGDFMVDITVEATTEQHNITGDNPSTAFVKEKKVEPASSGEQKNYPFEGFNILNEAPKKTNKVDQWLFKMDCGWAVKGSRRQVLAVVILKKRCTRVYNSISRRRRFAPSSKMQKLAKILPTYLDMSGFLDLKVYTDWSTIEAYRDKMGNLYDVEYVEGIAQQPIGSLDCGLFVAAYTEYFSDGLQVPNDELDAELLHKKYATLLWKYREAKAHKPYASDIKDPRRSKSNSIAPDEE</sequence>
<reference evidence="6 7" key="2">
    <citation type="journal article" date="2017" name="Genome Biol.">
        <title>New reference genome sequences of hot pepper reveal the massive evolution of plant disease-resistance genes by retroduplication.</title>
        <authorList>
            <person name="Kim S."/>
            <person name="Park J."/>
            <person name="Yeom S.I."/>
            <person name="Kim Y.M."/>
            <person name="Seo E."/>
            <person name="Kim K.T."/>
            <person name="Kim M.S."/>
            <person name="Lee J.M."/>
            <person name="Cheong K."/>
            <person name="Shin H.S."/>
            <person name="Kim S.B."/>
            <person name="Han K."/>
            <person name="Lee J."/>
            <person name="Park M."/>
            <person name="Lee H.A."/>
            <person name="Lee H.Y."/>
            <person name="Lee Y."/>
            <person name="Oh S."/>
            <person name="Lee J.H."/>
            <person name="Choi E."/>
            <person name="Choi E."/>
            <person name="Lee S.E."/>
            <person name="Jeon J."/>
            <person name="Kim H."/>
            <person name="Choi G."/>
            <person name="Song H."/>
            <person name="Lee J."/>
            <person name="Lee S.C."/>
            <person name="Kwon J.K."/>
            <person name="Lee H.Y."/>
            <person name="Koo N."/>
            <person name="Hong Y."/>
            <person name="Kim R.W."/>
            <person name="Kang W.H."/>
            <person name="Huh J.H."/>
            <person name="Kang B.C."/>
            <person name="Yang T.J."/>
            <person name="Lee Y.H."/>
            <person name="Bennetzen J.L."/>
            <person name="Choi D."/>
        </authorList>
    </citation>
    <scope>NUCLEOTIDE SEQUENCE [LARGE SCALE GENOMIC DNA]</scope>
    <source>
        <strain evidence="7">cv. CM334</strain>
    </source>
</reference>
<dbReference type="Pfam" id="PF02902">
    <property type="entry name" value="Peptidase_C48"/>
    <property type="match status" value="1"/>
</dbReference>
<dbReference type="AlphaFoldDB" id="A0A2G3AJS9"/>
<dbReference type="GO" id="GO:0006508">
    <property type="term" value="P:proteolysis"/>
    <property type="evidence" value="ECO:0007669"/>
    <property type="project" value="UniProtKB-KW"/>
</dbReference>
<keyword evidence="2" id="KW-0645">Protease</keyword>
<dbReference type="InterPro" id="IPR003653">
    <property type="entry name" value="Peptidase_C48_C"/>
</dbReference>
<comment type="similarity">
    <text evidence="1">Belongs to the peptidase C48 family.</text>
</comment>
<dbReference type="SUPFAM" id="SSF54001">
    <property type="entry name" value="Cysteine proteinases"/>
    <property type="match status" value="1"/>
</dbReference>
<dbReference type="EMBL" id="AYRZ02000001">
    <property type="protein sequence ID" value="PHT94504.1"/>
    <property type="molecule type" value="Genomic_DNA"/>
</dbReference>
<name>A0A2G3AJS9_CAPAN</name>
<evidence type="ECO:0000256" key="3">
    <source>
        <dbReference type="ARBA" id="ARBA00022801"/>
    </source>
</evidence>
<evidence type="ECO:0000256" key="4">
    <source>
        <dbReference type="SAM" id="MobiDB-lite"/>
    </source>
</evidence>
<protein>
    <recommendedName>
        <fullName evidence="5">Ubiquitin-like protease family profile domain-containing protein</fullName>
    </recommendedName>
</protein>
<organism evidence="6 7">
    <name type="scientific">Capsicum annuum</name>
    <name type="common">Capsicum pepper</name>
    <dbReference type="NCBI Taxonomy" id="4072"/>
    <lineage>
        <taxon>Eukaryota</taxon>
        <taxon>Viridiplantae</taxon>
        <taxon>Streptophyta</taxon>
        <taxon>Embryophyta</taxon>
        <taxon>Tracheophyta</taxon>
        <taxon>Spermatophyta</taxon>
        <taxon>Magnoliopsida</taxon>
        <taxon>eudicotyledons</taxon>
        <taxon>Gunneridae</taxon>
        <taxon>Pentapetalae</taxon>
        <taxon>asterids</taxon>
        <taxon>lamiids</taxon>
        <taxon>Solanales</taxon>
        <taxon>Solanaceae</taxon>
        <taxon>Solanoideae</taxon>
        <taxon>Capsiceae</taxon>
        <taxon>Capsicum</taxon>
    </lineage>
</organism>
<gene>
    <name evidence="6" type="ORF">T459_02386</name>
</gene>
<feature type="region of interest" description="Disordered" evidence="4">
    <location>
        <begin position="275"/>
        <end position="296"/>
    </location>
</feature>
<dbReference type="Proteomes" id="UP000222542">
    <property type="component" value="Unassembled WGS sequence"/>
</dbReference>
<dbReference type="PANTHER" id="PTHR33022:SF13">
    <property type="entry name" value="UBIQUITIN-LIKE PROTEASE FAMILY PROFILE DOMAIN-CONTAINING PROTEIN"/>
    <property type="match status" value="1"/>
</dbReference>
<dbReference type="InterPro" id="IPR038765">
    <property type="entry name" value="Papain-like_cys_pep_sf"/>
</dbReference>
<keyword evidence="7" id="KW-1185">Reference proteome</keyword>
<evidence type="ECO:0000313" key="7">
    <source>
        <dbReference type="Proteomes" id="UP000222542"/>
    </source>
</evidence>
<dbReference type="GO" id="GO:0008234">
    <property type="term" value="F:cysteine-type peptidase activity"/>
    <property type="evidence" value="ECO:0007669"/>
    <property type="project" value="InterPro"/>
</dbReference>
<evidence type="ECO:0000256" key="1">
    <source>
        <dbReference type="ARBA" id="ARBA00005234"/>
    </source>
</evidence>
<comment type="caution">
    <text evidence="6">The sequence shown here is derived from an EMBL/GenBank/DDBJ whole genome shotgun (WGS) entry which is preliminary data.</text>
</comment>
<accession>A0A2G3AJS9</accession>
<evidence type="ECO:0000259" key="5">
    <source>
        <dbReference type="Pfam" id="PF02902"/>
    </source>
</evidence>
<dbReference type="Gene3D" id="3.40.395.10">
    <property type="entry name" value="Adenoviral Proteinase, Chain A"/>
    <property type="match status" value="1"/>
</dbReference>
<evidence type="ECO:0000313" key="6">
    <source>
        <dbReference type="EMBL" id="PHT94504.1"/>
    </source>
</evidence>
<dbReference type="Gramene" id="PHT94504">
    <property type="protein sequence ID" value="PHT94504"/>
    <property type="gene ID" value="T459_02386"/>
</dbReference>
<proteinExistence type="inferred from homology"/>
<evidence type="ECO:0000256" key="2">
    <source>
        <dbReference type="ARBA" id="ARBA00022670"/>
    </source>
</evidence>
<keyword evidence="3" id="KW-0378">Hydrolase</keyword>
<reference evidence="6 7" key="1">
    <citation type="journal article" date="2014" name="Nat. Genet.">
        <title>Genome sequence of the hot pepper provides insights into the evolution of pungency in Capsicum species.</title>
        <authorList>
            <person name="Kim S."/>
            <person name="Park M."/>
            <person name="Yeom S.I."/>
            <person name="Kim Y.M."/>
            <person name="Lee J.M."/>
            <person name="Lee H.A."/>
            <person name="Seo E."/>
            <person name="Choi J."/>
            <person name="Cheong K."/>
            <person name="Kim K.T."/>
            <person name="Jung K."/>
            <person name="Lee G.W."/>
            <person name="Oh S.K."/>
            <person name="Bae C."/>
            <person name="Kim S.B."/>
            <person name="Lee H.Y."/>
            <person name="Kim S.Y."/>
            <person name="Kim M.S."/>
            <person name="Kang B.C."/>
            <person name="Jo Y.D."/>
            <person name="Yang H.B."/>
            <person name="Jeong H.J."/>
            <person name="Kang W.H."/>
            <person name="Kwon J.K."/>
            <person name="Shin C."/>
            <person name="Lim J.Y."/>
            <person name="Park J.H."/>
            <person name="Huh J.H."/>
            <person name="Kim J.S."/>
            <person name="Kim B.D."/>
            <person name="Cohen O."/>
            <person name="Paran I."/>
            <person name="Suh M.C."/>
            <person name="Lee S.B."/>
            <person name="Kim Y.K."/>
            <person name="Shin Y."/>
            <person name="Noh S.J."/>
            <person name="Park J."/>
            <person name="Seo Y.S."/>
            <person name="Kwon S.Y."/>
            <person name="Kim H.A."/>
            <person name="Park J.M."/>
            <person name="Kim H.J."/>
            <person name="Choi S.B."/>
            <person name="Bosland P.W."/>
            <person name="Reeves G."/>
            <person name="Jo S.H."/>
            <person name="Lee B.W."/>
            <person name="Cho H.T."/>
            <person name="Choi H.S."/>
            <person name="Lee M.S."/>
            <person name="Yu Y."/>
            <person name="Do Choi Y."/>
            <person name="Park B.S."/>
            <person name="van Deynze A."/>
            <person name="Ashrafi H."/>
            <person name="Hill T."/>
            <person name="Kim W.T."/>
            <person name="Pai H.S."/>
            <person name="Ahn H.K."/>
            <person name="Yeam I."/>
            <person name="Giovannoni J.J."/>
            <person name="Rose J.K."/>
            <person name="Sorensen I."/>
            <person name="Lee S.J."/>
            <person name="Kim R.W."/>
            <person name="Choi I.Y."/>
            <person name="Choi B.S."/>
            <person name="Lim J.S."/>
            <person name="Lee Y.H."/>
            <person name="Choi D."/>
        </authorList>
    </citation>
    <scope>NUCLEOTIDE SEQUENCE [LARGE SCALE GENOMIC DNA]</scope>
    <source>
        <strain evidence="7">cv. CM334</strain>
    </source>
</reference>